<dbReference type="InterPro" id="IPR009057">
    <property type="entry name" value="Homeodomain-like_sf"/>
</dbReference>
<accession>A0A543PHQ7</accession>
<dbReference type="Gene3D" id="1.10.357.10">
    <property type="entry name" value="Tetracycline Repressor, domain 2"/>
    <property type="match status" value="1"/>
</dbReference>
<feature type="domain" description="HTH tetR-type" evidence="5">
    <location>
        <begin position="19"/>
        <end position="79"/>
    </location>
</feature>
<dbReference type="Proteomes" id="UP000319865">
    <property type="component" value="Unassembled WGS sequence"/>
</dbReference>
<sequence length="219" mass="24130">MDEDVKGRTTRISRAHQAVATRRRIVEAAGRFFIRDGYAATTLQQIADEAGVAVQTVYFHFGNKRTLLKELVDVASVGDDQPVALLDRPWVQELHTAPGGAETVAVWLRTSCEIFGRVTPVLRIVRDAAGSDPEMAAQWEINQQQRHTAHRALAEVLDAKGALRPGLTVDEAADILFALISLEIYVLLTVERGWAPEQWERWAGRTVSDAVLAQPGPAD</sequence>
<dbReference type="PRINTS" id="PR00455">
    <property type="entry name" value="HTHTETR"/>
</dbReference>
<evidence type="ECO:0000313" key="6">
    <source>
        <dbReference type="EMBL" id="TQN43608.1"/>
    </source>
</evidence>
<keyword evidence="2 4" id="KW-0238">DNA-binding</keyword>
<evidence type="ECO:0000256" key="3">
    <source>
        <dbReference type="ARBA" id="ARBA00023163"/>
    </source>
</evidence>
<dbReference type="PANTHER" id="PTHR30055">
    <property type="entry name" value="HTH-TYPE TRANSCRIPTIONAL REGULATOR RUTR"/>
    <property type="match status" value="1"/>
</dbReference>
<dbReference type="InterPro" id="IPR001647">
    <property type="entry name" value="HTH_TetR"/>
</dbReference>
<dbReference type="GO" id="GO:0003700">
    <property type="term" value="F:DNA-binding transcription factor activity"/>
    <property type="evidence" value="ECO:0007669"/>
    <property type="project" value="TreeGrafter"/>
</dbReference>
<evidence type="ECO:0000313" key="7">
    <source>
        <dbReference type="Proteomes" id="UP000319865"/>
    </source>
</evidence>
<dbReference type="AlphaFoldDB" id="A0A543PHQ7"/>
<comment type="caution">
    <text evidence="6">The sequence shown here is derived from an EMBL/GenBank/DDBJ whole genome shotgun (WGS) entry which is preliminary data.</text>
</comment>
<feature type="DNA-binding region" description="H-T-H motif" evidence="4">
    <location>
        <begin position="42"/>
        <end position="61"/>
    </location>
</feature>
<keyword evidence="7" id="KW-1185">Reference proteome</keyword>
<protein>
    <submittedName>
        <fullName evidence="6">TetR family transcriptional regulator</fullName>
    </submittedName>
</protein>
<evidence type="ECO:0000259" key="5">
    <source>
        <dbReference type="PROSITE" id="PS50977"/>
    </source>
</evidence>
<organism evidence="6 7">
    <name type="scientific">Blastococcus colisei</name>
    <dbReference type="NCBI Taxonomy" id="1564162"/>
    <lineage>
        <taxon>Bacteria</taxon>
        <taxon>Bacillati</taxon>
        <taxon>Actinomycetota</taxon>
        <taxon>Actinomycetes</taxon>
        <taxon>Geodermatophilales</taxon>
        <taxon>Geodermatophilaceae</taxon>
        <taxon>Blastococcus</taxon>
    </lineage>
</organism>
<dbReference type="PANTHER" id="PTHR30055:SF234">
    <property type="entry name" value="HTH-TYPE TRANSCRIPTIONAL REGULATOR BETI"/>
    <property type="match status" value="1"/>
</dbReference>
<proteinExistence type="predicted"/>
<gene>
    <name evidence="6" type="ORF">FHU33_3060</name>
</gene>
<reference evidence="6 7" key="1">
    <citation type="submission" date="2019-06" db="EMBL/GenBank/DDBJ databases">
        <title>Sequencing the genomes of 1000 actinobacteria strains.</title>
        <authorList>
            <person name="Klenk H.-P."/>
        </authorList>
    </citation>
    <scope>NUCLEOTIDE SEQUENCE [LARGE SCALE GENOMIC DNA]</scope>
    <source>
        <strain evidence="6 7">DSM 46837</strain>
    </source>
</reference>
<keyword evidence="1" id="KW-0805">Transcription regulation</keyword>
<evidence type="ECO:0000256" key="4">
    <source>
        <dbReference type="PROSITE-ProRule" id="PRU00335"/>
    </source>
</evidence>
<dbReference type="InterPro" id="IPR050109">
    <property type="entry name" value="HTH-type_TetR-like_transc_reg"/>
</dbReference>
<name>A0A543PHQ7_9ACTN</name>
<dbReference type="SUPFAM" id="SSF48498">
    <property type="entry name" value="Tetracyclin repressor-like, C-terminal domain"/>
    <property type="match status" value="1"/>
</dbReference>
<dbReference type="RefSeq" id="WP_142026076.1">
    <property type="nucleotide sequence ID" value="NZ_VFQE01000001.1"/>
</dbReference>
<dbReference type="OrthoDB" id="4823039at2"/>
<dbReference type="InterPro" id="IPR036271">
    <property type="entry name" value="Tet_transcr_reg_TetR-rel_C_sf"/>
</dbReference>
<evidence type="ECO:0000256" key="2">
    <source>
        <dbReference type="ARBA" id="ARBA00023125"/>
    </source>
</evidence>
<dbReference type="Pfam" id="PF00440">
    <property type="entry name" value="TetR_N"/>
    <property type="match status" value="1"/>
</dbReference>
<evidence type="ECO:0000256" key="1">
    <source>
        <dbReference type="ARBA" id="ARBA00023015"/>
    </source>
</evidence>
<dbReference type="GO" id="GO:0000976">
    <property type="term" value="F:transcription cis-regulatory region binding"/>
    <property type="evidence" value="ECO:0007669"/>
    <property type="project" value="TreeGrafter"/>
</dbReference>
<keyword evidence="3" id="KW-0804">Transcription</keyword>
<dbReference type="PROSITE" id="PS50977">
    <property type="entry name" value="HTH_TETR_2"/>
    <property type="match status" value="1"/>
</dbReference>
<dbReference type="SUPFAM" id="SSF46689">
    <property type="entry name" value="Homeodomain-like"/>
    <property type="match status" value="1"/>
</dbReference>
<dbReference type="EMBL" id="VFQE01000001">
    <property type="protein sequence ID" value="TQN43608.1"/>
    <property type="molecule type" value="Genomic_DNA"/>
</dbReference>